<dbReference type="EMBL" id="FAXN01000039">
    <property type="protein sequence ID" value="CUV65556.1"/>
    <property type="molecule type" value="Genomic_DNA"/>
</dbReference>
<name>A0A0S4XMM7_9BACT</name>
<dbReference type="SUPFAM" id="SSF51197">
    <property type="entry name" value="Clavaminate synthase-like"/>
    <property type="match status" value="1"/>
</dbReference>
<dbReference type="InterPro" id="IPR004375">
    <property type="entry name" value="NanQ/TabA/YiaL"/>
</dbReference>
<gene>
    <name evidence="1" type="ORF">BN3087_390007</name>
</gene>
<dbReference type="PANTHER" id="PTHR34986:SF1">
    <property type="entry name" value="PROTEIN YIAL"/>
    <property type="match status" value="1"/>
</dbReference>
<reference evidence="1" key="1">
    <citation type="submission" date="2015-11" db="EMBL/GenBank/DDBJ databases">
        <authorList>
            <person name="Zhang Y."/>
            <person name="Guo Z."/>
        </authorList>
    </citation>
    <scope>NUCLEOTIDE SEQUENCE</scope>
    <source>
        <strain evidence="1">BN30871</strain>
    </source>
</reference>
<dbReference type="AlphaFoldDB" id="A0A0S4XMM7"/>
<evidence type="ECO:0000313" key="1">
    <source>
        <dbReference type="EMBL" id="CUV65556.1"/>
    </source>
</evidence>
<proteinExistence type="predicted"/>
<dbReference type="InterPro" id="IPR037012">
    <property type="entry name" value="NanQ/TabA/YiaL_sf"/>
</dbReference>
<protein>
    <recommendedName>
        <fullName evidence="2">YhcH/YjgK/YiaL family protein</fullName>
    </recommendedName>
</protein>
<evidence type="ECO:0008006" key="2">
    <source>
        <dbReference type="Google" id="ProtNLM"/>
    </source>
</evidence>
<sequence length="158" mass="18151">MIIDKIENFEIYPFGSTWKRIFEFLSTLTPESEDKKYTIEGDDIFAIVMSYETSNPQAATFESHEKYIDIQTVITGQERFECTFSDKLDIIDHYDTKKDVTLYKRAESGQICVDVSKGTFVMLYPHDAHIAGLMVGTESQLVKKVVVKVKKELLETIC</sequence>
<accession>A0A0S4XMM7</accession>
<dbReference type="PANTHER" id="PTHR34986">
    <property type="entry name" value="EVOLVED BETA-GALACTOSIDASE SUBUNIT BETA"/>
    <property type="match status" value="1"/>
</dbReference>
<dbReference type="Pfam" id="PF04074">
    <property type="entry name" value="DUF386"/>
    <property type="match status" value="1"/>
</dbReference>
<dbReference type="GO" id="GO:0005829">
    <property type="term" value="C:cytosol"/>
    <property type="evidence" value="ECO:0007669"/>
    <property type="project" value="TreeGrafter"/>
</dbReference>
<dbReference type="Gene3D" id="2.60.120.370">
    <property type="entry name" value="YhcH/YjgK/YiaL"/>
    <property type="match status" value="1"/>
</dbReference>
<dbReference type="NCBIfam" id="TIGR00022">
    <property type="entry name" value="YhcH/YjgK/YiaL family protein"/>
    <property type="match status" value="1"/>
</dbReference>
<organism evidence="1">
    <name type="scientific">Sulfurovum sp. enrichment culture clone C5</name>
    <dbReference type="NCBI Taxonomy" id="497650"/>
    <lineage>
        <taxon>Bacteria</taxon>
        <taxon>Pseudomonadati</taxon>
        <taxon>Campylobacterota</taxon>
        <taxon>Epsilonproteobacteria</taxon>
        <taxon>Campylobacterales</taxon>
        <taxon>Sulfurovaceae</taxon>
        <taxon>Sulfurovum</taxon>
        <taxon>environmental samples</taxon>
    </lineage>
</organism>